<protein>
    <recommendedName>
        <fullName evidence="2">VanZ-like domain-containing protein</fullName>
    </recommendedName>
</protein>
<accession>A0A1F4Z3B8</accession>
<dbReference type="Proteomes" id="UP000176822">
    <property type="component" value="Unassembled WGS sequence"/>
</dbReference>
<feature type="transmembrane region" description="Helical" evidence="1">
    <location>
        <begin position="73"/>
        <end position="92"/>
    </location>
</feature>
<dbReference type="InterPro" id="IPR006976">
    <property type="entry name" value="VanZ-like"/>
</dbReference>
<feature type="transmembrane region" description="Helical" evidence="1">
    <location>
        <begin position="104"/>
        <end position="120"/>
    </location>
</feature>
<feature type="domain" description="VanZ-like" evidence="2">
    <location>
        <begin position="10"/>
        <end position="119"/>
    </location>
</feature>
<reference evidence="3 4" key="1">
    <citation type="journal article" date="2016" name="Nat. Commun.">
        <title>Thousands of microbial genomes shed light on interconnected biogeochemical processes in an aquifer system.</title>
        <authorList>
            <person name="Anantharaman K."/>
            <person name="Brown C.T."/>
            <person name="Hug L.A."/>
            <person name="Sharon I."/>
            <person name="Castelle C.J."/>
            <person name="Probst A.J."/>
            <person name="Thomas B.C."/>
            <person name="Singh A."/>
            <person name="Wilkins M.J."/>
            <person name="Karaoz U."/>
            <person name="Brodie E.L."/>
            <person name="Williams K.H."/>
            <person name="Hubbard S.S."/>
            <person name="Banfield J.F."/>
        </authorList>
    </citation>
    <scope>NUCLEOTIDE SEQUENCE [LARGE SCALE GENOMIC DNA]</scope>
</reference>
<dbReference type="AlphaFoldDB" id="A0A1F4Z3B8"/>
<keyword evidence="1" id="KW-0472">Membrane</keyword>
<evidence type="ECO:0000259" key="2">
    <source>
        <dbReference type="Pfam" id="PF04892"/>
    </source>
</evidence>
<keyword evidence="1" id="KW-1133">Transmembrane helix</keyword>
<proteinExistence type="predicted"/>
<dbReference type="EMBL" id="MEXM01000035">
    <property type="protein sequence ID" value="OGD00630.1"/>
    <property type="molecule type" value="Genomic_DNA"/>
</dbReference>
<evidence type="ECO:0000313" key="3">
    <source>
        <dbReference type="EMBL" id="OGD00630.1"/>
    </source>
</evidence>
<comment type="caution">
    <text evidence="3">The sequence shown here is derived from an EMBL/GenBank/DDBJ whole genome shotgun (WGS) entry which is preliminary data.</text>
</comment>
<keyword evidence="1" id="KW-0812">Transmembrane</keyword>
<feature type="transmembrane region" description="Helical" evidence="1">
    <location>
        <begin position="40"/>
        <end position="61"/>
    </location>
</feature>
<name>A0A1F4Z3B8_9BACT</name>
<gene>
    <name evidence="3" type="ORF">A2972_02105</name>
</gene>
<evidence type="ECO:0000313" key="4">
    <source>
        <dbReference type="Proteomes" id="UP000176822"/>
    </source>
</evidence>
<dbReference type="Pfam" id="PF04892">
    <property type="entry name" value="VanZ"/>
    <property type="match status" value="1"/>
</dbReference>
<organism evidence="3 4">
    <name type="scientific">Candidatus Amesbacteria bacterium RIFCSPLOWO2_01_FULL_47_33</name>
    <dbReference type="NCBI Taxonomy" id="1797258"/>
    <lineage>
        <taxon>Bacteria</taxon>
        <taxon>Candidatus Amesiibacteriota</taxon>
    </lineage>
</organism>
<evidence type="ECO:0000256" key="1">
    <source>
        <dbReference type="SAM" id="Phobius"/>
    </source>
</evidence>
<dbReference type="NCBIfam" id="NF037970">
    <property type="entry name" value="vanZ_1"/>
    <property type="match status" value="1"/>
</dbReference>
<sequence length="133" mass="15178">MSIKNNLFIWLPALAWAGVIFLFSSRPAVTASTIDWQDFFIKKSAHFIEYLILALLVYRAIRLTSGLSPSRTFFLTLFVCMLYAVSDEWHQSFIPGRGPHVRDILIDTFGAGVSAWIFGFRKVKFPLFKNLLG</sequence>